<dbReference type="EMBL" id="JANBPG010000629">
    <property type="protein sequence ID" value="KAJ1894940.1"/>
    <property type="molecule type" value="Genomic_DNA"/>
</dbReference>
<accession>A0ACC1IIE8</accession>
<feature type="non-terminal residue" evidence="1">
    <location>
        <position position="1"/>
    </location>
</feature>
<sequence>LGYAYVNFHNHSDGERALEALNYTEIKDRACRIMWSQRDPSLRKDGSGNIFIKNLDPSIDNKALHDTFAAFGNILSCKVAPNENGESLGYGYVHYETREAADLAIENVNGMLLNDTKVFVGHHVSRHERQKRMAEQRSQFTNLYVKFLAPEIDDAELDTMFSKYGEITSAIVQRDEEDVSRGFGFVNFKDHEDASKALDGLHESEYKGQTLFVSRAQKKAERNEELRSQYEQSRNEKLSKYQGVNLYVKNFEDDVDDDKLRQEFAPYGVITSAKVMRDEKGQSRGFGFVCFTAPDEASKAIAEMNNRILGNKPLYVALAQRRDQRRQQIEATKRQWQGVPQMGAPVFGAPIYYPPGYAPPRGMYQNPRPVRWQGAQAPIPGQYPMPSQYPAPGQYPVPSNGVRPARPRNSRQAGNRGGYAARGGRGGYRGNSRTAQQTSAQPQEASQADAPAADVEQSASVLTAASLASMEPEEQKQVLGEALYPLIAALEEEAAPKITGMLLEMDNGELLHLIENPEALKAKVVEAIEVLKEETTE</sequence>
<protein>
    <submittedName>
        <fullName evidence="1">Protein phosphatase PP2A regulatory subunit B</fullName>
    </submittedName>
</protein>
<evidence type="ECO:0000313" key="2">
    <source>
        <dbReference type="Proteomes" id="UP001150581"/>
    </source>
</evidence>
<reference evidence="1" key="1">
    <citation type="submission" date="2022-07" db="EMBL/GenBank/DDBJ databases">
        <title>Phylogenomic reconstructions and comparative analyses of Kickxellomycotina fungi.</title>
        <authorList>
            <person name="Reynolds N.K."/>
            <person name="Stajich J.E."/>
            <person name="Barry K."/>
            <person name="Grigoriev I.V."/>
            <person name="Crous P."/>
            <person name="Smith M.E."/>
        </authorList>
    </citation>
    <scope>NUCLEOTIDE SEQUENCE</scope>
    <source>
        <strain evidence="1">Benny 63K</strain>
    </source>
</reference>
<proteinExistence type="predicted"/>
<dbReference type="Proteomes" id="UP001150581">
    <property type="component" value="Unassembled WGS sequence"/>
</dbReference>
<gene>
    <name evidence="1" type="primary">PAB1_2</name>
    <name evidence="1" type="ORF">LPJ66_004886</name>
</gene>
<name>A0ACC1IIE8_9FUNG</name>
<organism evidence="1 2">
    <name type="scientific">Kickxella alabastrina</name>
    <dbReference type="NCBI Taxonomy" id="61397"/>
    <lineage>
        <taxon>Eukaryota</taxon>
        <taxon>Fungi</taxon>
        <taxon>Fungi incertae sedis</taxon>
        <taxon>Zoopagomycota</taxon>
        <taxon>Kickxellomycotina</taxon>
        <taxon>Kickxellomycetes</taxon>
        <taxon>Kickxellales</taxon>
        <taxon>Kickxellaceae</taxon>
        <taxon>Kickxella</taxon>
    </lineage>
</organism>
<comment type="caution">
    <text evidence="1">The sequence shown here is derived from an EMBL/GenBank/DDBJ whole genome shotgun (WGS) entry which is preliminary data.</text>
</comment>
<keyword evidence="2" id="KW-1185">Reference proteome</keyword>
<evidence type="ECO:0000313" key="1">
    <source>
        <dbReference type="EMBL" id="KAJ1894940.1"/>
    </source>
</evidence>